<evidence type="ECO:0000256" key="1">
    <source>
        <dbReference type="SAM" id="MobiDB-lite"/>
    </source>
</evidence>
<gene>
    <name evidence="2" type="ORF">KNW02_02330</name>
</gene>
<proteinExistence type="predicted"/>
<evidence type="ECO:0000313" key="3">
    <source>
        <dbReference type="Proteomes" id="UP001166191"/>
    </source>
</evidence>
<dbReference type="Proteomes" id="UP001166191">
    <property type="component" value="Unassembled WGS sequence"/>
</dbReference>
<evidence type="ECO:0000313" key="2">
    <source>
        <dbReference type="EMBL" id="MBU3028952.1"/>
    </source>
</evidence>
<reference evidence="2" key="1">
    <citation type="submission" date="2021-06" db="EMBL/GenBank/DDBJ databases">
        <title>Paracoccus bacterium XHP0099 sp. nov., isolated from the surface waters of the Yellow Sea.</title>
        <authorList>
            <person name="Xue H."/>
            <person name="Zhang D."/>
        </authorList>
    </citation>
    <scope>NUCLEOTIDE SEQUENCE</scope>
    <source>
        <strain evidence="2">XHP0099</strain>
    </source>
</reference>
<feature type="region of interest" description="Disordered" evidence="1">
    <location>
        <begin position="38"/>
        <end position="62"/>
    </location>
</feature>
<name>A0ABS6AEC5_9RHOB</name>
<dbReference type="EMBL" id="JAHKNG010000002">
    <property type="protein sequence ID" value="MBU3028952.1"/>
    <property type="molecule type" value="Genomic_DNA"/>
</dbReference>
<comment type="caution">
    <text evidence="2">The sequence shown here is derived from an EMBL/GenBank/DDBJ whole genome shotgun (WGS) entry which is preliminary data.</text>
</comment>
<protein>
    <submittedName>
        <fullName evidence="2">Uncharacterized protein</fullName>
    </submittedName>
</protein>
<dbReference type="RefSeq" id="WP_216031643.1">
    <property type="nucleotide sequence ID" value="NZ_JAHKNG010000002.1"/>
</dbReference>
<keyword evidence="3" id="KW-1185">Reference proteome</keyword>
<sequence length="62" mass="6671">MAPRPTTQAKSTVAALLRDARAAGWMRTRFEIKPDGSITLDASMTDPEGGDDFTSGDLRMGK</sequence>
<accession>A0ABS6AEC5</accession>
<organism evidence="2 3">
    <name type="scientific">Paracoccus marinaquae</name>
    <dbReference type="NCBI Taxonomy" id="2841926"/>
    <lineage>
        <taxon>Bacteria</taxon>
        <taxon>Pseudomonadati</taxon>
        <taxon>Pseudomonadota</taxon>
        <taxon>Alphaproteobacteria</taxon>
        <taxon>Rhodobacterales</taxon>
        <taxon>Paracoccaceae</taxon>
        <taxon>Paracoccus</taxon>
    </lineage>
</organism>